<evidence type="ECO:0000256" key="1">
    <source>
        <dbReference type="ARBA" id="ARBA00004651"/>
    </source>
</evidence>
<organism evidence="7 8">
    <name type="scientific">Pacificimonas flava</name>
    <dbReference type="NCBI Taxonomy" id="1234595"/>
    <lineage>
        <taxon>Bacteria</taxon>
        <taxon>Pseudomonadati</taxon>
        <taxon>Pseudomonadota</taxon>
        <taxon>Alphaproteobacteria</taxon>
        <taxon>Sphingomonadales</taxon>
        <taxon>Sphingosinicellaceae</taxon>
        <taxon>Pacificimonas</taxon>
    </lineage>
</organism>
<feature type="transmembrane region" description="Helical" evidence="6">
    <location>
        <begin position="315"/>
        <end position="337"/>
    </location>
</feature>
<dbReference type="Pfam" id="PF01943">
    <property type="entry name" value="Polysacc_synt"/>
    <property type="match status" value="1"/>
</dbReference>
<feature type="transmembrane region" description="Helical" evidence="6">
    <location>
        <begin position="357"/>
        <end position="381"/>
    </location>
</feature>
<keyword evidence="2" id="KW-1003">Cell membrane</keyword>
<accession>M2SA55</accession>
<dbReference type="EMBL" id="AMRV01000008">
    <property type="protein sequence ID" value="EMD82260.1"/>
    <property type="molecule type" value="Genomic_DNA"/>
</dbReference>
<evidence type="ECO:0000256" key="6">
    <source>
        <dbReference type="SAM" id="Phobius"/>
    </source>
</evidence>
<gene>
    <name evidence="7" type="ORF">C725_2298</name>
</gene>
<dbReference type="PATRIC" id="fig|1234595.3.peg.2300"/>
<dbReference type="PANTHER" id="PTHR30250">
    <property type="entry name" value="PST FAMILY PREDICTED COLANIC ACID TRANSPORTER"/>
    <property type="match status" value="1"/>
</dbReference>
<comment type="caution">
    <text evidence="7">The sequence shown here is derived from an EMBL/GenBank/DDBJ whole genome shotgun (WGS) entry which is preliminary data.</text>
</comment>
<dbReference type="Proteomes" id="UP000011717">
    <property type="component" value="Unassembled WGS sequence"/>
</dbReference>
<evidence type="ECO:0000313" key="8">
    <source>
        <dbReference type="Proteomes" id="UP000011717"/>
    </source>
</evidence>
<feature type="transmembrane region" description="Helical" evidence="6">
    <location>
        <begin position="98"/>
        <end position="124"/>
    </location>
</feature>
<dbReference type="RefSeq" id="WP_008602996.1">
    <property type="nucleotide sequence ID" value="NZ_AMRV01000008.1"/>
</dbReference>
<dbReference type="PANTHER" id="PTHR30250:SF31">
    <property type="entry name" value="INNER MEMBRANE PROTEIN YGHQ"/>
    <property type="match status" value="1"/>
</dbReference>
<feature type="transmembrane region" description="Helical" evidence="6">
    <location>
        <begin position="56"/>
        <end position="78"/>
    </location>
</feature>
<proteinExistence type="predicted"/>
<dbReference type="InterPro" id="IPR050833">
    <property type="entry name" value="Poly_Biosynth_Transport"/>
</dbReference>
<protein>
    <submittedName>
        <fullName evidence="7">Polysaccharide biosynthesis family protein</fullName>
    </submittedName>
</protein>
<dbReference type="GO" id="GO:0005886">
    <property type="term" value="C:plasma membrane"/>
    <property type="evidence" value="ECO:0007669"/>
    <property type="project" value="UniProtKB-SubCell"/>
</dbReference>
<evidence type="ECO:0000313" key="7">
    <source>
        <dbReference type="EMBL" id="EMD82260.1"/>
    </source>
</evidence>
<keyword evidence="8" id="KW-1185">Reference proteome</keyword>
<name>M2SA55_9SPHN</name>
<comment type="subcellular location">
    <subcellularLocation>
        <location evidence="1">Cell membrane</location>
        <topology evidence="1">Multi-pass membrane protein</topology>
    </subcellularLocation>
</comment>
<evidence type="ECO:0000256" key="5">
    <source>
        <dbReference type="ARBA" id="ARBA00023136"/>
    </source>
</evidence>
<evidence type="ECO:0000256" key="2">
    <source>
        <dbReference type="ARBA" id="ARBA00022475"/>
    </source>
</evidence>
<sequence length="442" mass="46446">MFRFLTSLFQRSASGVRSAARNLGWMLASRGVLAVLSLIYLGIATRALGIKDFGRFALITGAAQAIAIFAAFQTWQIVVRYGVDHLENRDEGALGRLFRLSALVDLGSAVVGIGMAAAILSIWGESFSIGPDLMRDTMIFAAAQLISIRSTPIGILRLRDQFAKAAAADSITPAVRFIGAVVAAFFLPTVEGFLWGWAAAEVCTAAAYWWFLHRSGDLRRIFDARVNWAEARRENPNIVRFSLSANANATLGMSTKQIPILFVGGFVGTTAAGAFRLALQLAQALAKLSQLIARAAFPEVVKAVRTAPPKRLSRLLSRVFAATSAGALVILALIALVGKPLLVGVGGDEAFVRAYPLLLWLAAAGSIDLAVVAFEPVLLAGNRAVTALVARVIAVSVQIGVMIALLPVLGAAGASMGVFAGSLVGAVLLGAAVIHLARRSGA</sequence>
<keyword evidence="3 6" id="KW-0812">Transmembrane</keyword>
<reference evidence="7 8" key="1">
    <citation type="journal article" date="2013" name="Genome Announc.">
        <title>Draft Genome Sequence of Strain JLT2015T, Belonging to the Family Sphingomonadaceae of the Alphaproteobacteria.</title>
        <authorList>
            <person name="Tang K."/>
            <person name="Liu K."/>
            <person name="Li S."/>
            <person name="Jiao N."/>
        </authorList>
    </citation>
    <scope>NUCLEOTIDE SEQUENCE [LARGE SCALE GENOMIC DNA]</scope>
    <source>
        <strain evidence="7 8">JLT2015</strain>
    </source>
</reference>
<evidence type="ECO:0000256" key="3">
    <source>
        <dbReference type="ARBA" id="ARBA00022692"/>
    </source>
</evidence>
<keyword evidence="5 6" id="KW-0472">Membrane</keyword>
<keyword evidence="4 6" id="KW-1133">Transmembrane helix</keyword>
<evidence type="ECO:0000256" key="4">
    <source>
        <dbReference type="ARBA" id="ARBA00022989"/>
    </source>
</evidence>
<feature type="transmembrane region" description="Helical" evidence="6">
    <location>
        <begin position="23"/>
        <end position="44"/>
    </location>
</feature>
<feature type="transmembrane region" description="Helical" evidence="6">
    <location>
        <begin position="416"/>
        <end position="437"/>
    </location>
</feature>
<feature type="transmembrane region" description="Helical" evidence="6">
    <location>
        <begin position="388"/>
        <end position="410"/>
    </location>
</feature>
<dbReference type="InterPro" id="IPR002797">
    <property type="entry name" value="Polysacc_synth"/>
</dbReference>
<dbReference type="AlphaFoldDB" id="M2SA55"/>